<name>A0A4S4ATU9_9RHOO</name>
<comment type="caution">
    <text evidence="2">The sequence shown here is derived from an EMBL/GenBank/DDBJ whole genome shotgun (WGS) entry which is preliminary data.</text>
</comment>
<dbReference type="InterPro" id="IPR007214">
    <property type="entry name" value="YbaK/aa-tRNA-synth-assoc-dom"/>
</dbReference>
<evidence type="ECO:0000313" key="3">
    <source>
        <dbReference type="Proteomes" id="UP000307956"/>
    </source>
</evidence>
<dbReference type="CDD" id="cd04332">
    <property type="entry name" value="YbaK_like"/>
    <property type="match status" value="1"/>
</dbReference>
<dbReference type="Gene3D" id="3.90.960.10">
    <property type="entry name" value="YbaK/aminoacyl-tRNA synthetase-associated domain"/>
    <property type="match status" value="1"/>
</dbReference>
<evidence type="ECO:0000259" key="1">
    <source>
        <dbReference type="Pfam" id="PF04073"/>
    </source>
</evidence>
<keyword evidence="3" id="KW-1185">Reference proteome</keyword>
<dbReference type="InterPro" id="IPR036754">
    <property type="entry name" value="YbaK/aa-tRNA-synt-asso_dom_sf"/>
</dbReference>
<organism evidence="2 3">
    <name type="scientific">Pseudothauera rhizosphaerae</name>
    <dbReference type="NCBI Taxonomy" id="2565932"/>
    <lineage>
        <taxon>Bacteria</taxon>
        <taxon>Pseudomonadati</taxon>
        <taxon>Pseudomonadota</taxon>
        <taxon>Betaproteobacteria</taxon>
        <taxon>Rhodocyclales</taxon>
        <taxon>Zoogloeaceae</taxon>
        <taxon>Pseudothauera</taxon>
    </lineage>
</organism>
<dbReference type="AlphaFoldDB" id="A0A4S4ATU9"/>
<accession>A0A4S4ATU9</accession>
<evidence type="ECO:0000313" key="2">
    <source>
        <dbReference type="EMBL" id="THF62629.1"/>
    </source>
</evidence>
<proteinExistence type="predicted"/>
<dbReference type="Pfam" id="PF04073">
    <property type="entry name" value="tRNA_edit"/>
    <property type="match status" value="1"/>
</dbReference>
<feature type="domain" description="YbaK/aminoacyl-tRNA synthetase-associated" evidence="1">
    <location>
        <begin position="23"/>
        <end position="141"/>
    </location>
</feature>
<sequence length="162" mass="18186">MAIASPVQEFMAEHGLRYDVLSHPHSHSSSETAQMAHVPGSCLAKCVVLEDDRGYLMAVLPATRHVQIGMLSKALSAQVRLAGEEELGRLFADCEPGAIPPMGAIYGMRMVMDDSLIEQPEIYFEAGDHERVIQMSRDDFLAMMDMENARHVHFGERTWYRH</sequence>
<dbReference type="GO" id="GO:0002161">
    <property type="term" value="F:aminoacyl-tRNA deacylase activity"/>
    <property type="evidence" value="ECO:0007669"/>
    <property type="project" value="InterPro"/>
</dbReference>
<dbReference type="OrthoDB" id="9786549at2"/>
<dbReference type="Proteomes" id="UP000307956">
    <property type="component" value="Unassembled WGS sequence"/>
</dbReference>
<reference evidence="2 3" key="1">
    <citation type="submission" date="2019-04" db="EMBL/GenBank/DDBJ databases">
        <title>Azoarcus rhizosphaerae sp. nov. isolated from rhizosphere of Ficus religiosa.</title>
        <authorList>
            <person name="Lin S.-Y."/>
            <person name="Hameed A."/>
            <person name="Hsu Y.-H."/>
            <person name="Young C.-C."/>
        </authorList>
    </citation>
    <scope>NUCLEOTIDE SEQUENCE [LARGE SCALE GENOMIC DNA]</scope>
    <source>
        <strain evidence="2 3">CC-YHH848</strain>
    </source>
</reference>
<gene>
    <name evidence="2" type="ORF">E6O51_06620</name>
</gene>
<protein>
    <submittedName>
        <fullName evidence="2">YbaK/EbsC family protein</fullName>
    </submittedName>
</protein>
<dbReference type="EMBL" id="SSOD01000004">
    <property type="protein sequence ID" value="THF62629.1"/>
    <property type="molecule type" value="Genomic_DNA"/>
</dbReference>
<dbReference type="SUPFAM" id="SSF55826">
    <property type="entry name" value="YbaK/ProRS associated domain"/>
    <property type="match status" value="1"/>
</dbReference>
<dbReference type="RefSeq" id="WP_136384182.1">
    <property type="nucleotide sequence ID" value="NZ_SSOD01000004.1"/>
</dbReference>